<proteinExistence type="predicted"/>
<protein>
    <recommendedName>
        <fullName evidence="3">Aminodeoxychorismate lyase</fullName>
    </recommendedName>
</protein>
<dbReference type="InterPro" id="IPR036038">
    <property type="entry name" value="Aminotransferase-like"/>
</dbReference>
<accession>A0AAN7YTD1</accession>
<dbReference type="SUPFAM" id="SSF56752">
    <property type="entry name" value="D-aminoacid aminotransferase-like PLP-dependent enzymes"/>
    <property type="match status" value="1"/>
</dbReference>
<sequence length="262" mass="29009">MNPNQEEALDDRHIFTTLRYDPTLLSSPPNTAASYGHPCAFYMLEHHFARLRAANGTTAPAGHPTALLRELSQAVEAWQAQHPGKHEHPPLRLKHRIHSQTHHTTTEIAPTATLTNDQMFPSSLHIPATHLPHTIPWRIRLDNLPTQPTHSTAYKTSDRSSYDRARTSAGITSLADKTEVLLFNPQGEIMDASISTPYFFREGKWVTPAAVCGGQQGTTRRWALETGLCVEAVVGKGSLCEGEVVWLSNAVRGYFSGRYVGL</sequence>
<dbReference type="Gene3D" id="3.20.10.10">
    <property type="entry name" value="D-amino Acid Aminotransferase, subunit A, domain 2"/>
    <property type="match status" value="1"/>
</dbReference>
<dbReference type="InterPro" id="IPR001544">
    <property type="entry name" value="Aminotrans_IV"/>
</dbReference>
<organism evidence="1 2">
    <name type="scientific">Meristemomyces frigidus</name>
    <dbReference type="NCBI Taxonomy" id="1508187"/>
    <lineage>
        <taxon>Eukaryota</taxon>
        <taxon>Fungi</taxon>
        <taxon>Dikarya</taxon>
        <taxon>Ascomycota</taxon>
        <taxon>Pezizomycotina</taxon>
        <taxon>Dothideomycetes</taxon>
        <taxon>Dothideomycetidae</taxon>
        <taxon>Mycosphaerellales</taxon>
        <taxon>Teratosphaeriaceae</taxon>
        <taxon>Meristemomyces</taxon>
    </lineage>
</organism>
<dbReference type="AlphaFoldDB" id="A0AAN7YTD1"/>
<gene>
    <name evidence="1" type="ORF">LTR62_006739</name>
</gene>
<dbReference type="EMBL" id="JAVRRL010000006">
    <property type="protein sequence ID" value="KAK5117018.1"/>
    <property type="molecule type" value="Genomic_DNA"/>
</dbReference>
<name>A0AAN7YTD1_9PEZI</name>
<dbReference type="GO" id="GO:0003824">
    <property type="term" value="F:catalytic activity"/>
    <property type="evidence" value="ECO:0007669"/>
    <property type="project" value="InterPro"/>
</dbReference>
<dbReference type="InterPro" id="IPR043132">
    <property type="entry name" value="BCAT-like_C"/>
</dbReference>
<dbReference type="Proteomes" id="UP001310890">
    <property type="component" value="Unassembled WGS sequence"/>
</dbReference>
<dbReference type="Pfam" id="PF01063">
    <property type="entry name" value="Aminotran_4"/>
    <property type="match status" value="1"/>
</dbReference>
<evidence type="ECO:0000313" key="1">
    <source>
        <dbReference type="EMBL" id="KAK5117018.1"/>
    </source>
</evidence>
<evidence type="ECO:0008006" key="3">
    <source>
        <dbReference type="Google" id="ProtNLM"/>
    </source>
</evidence>
<reference evidence="1" key="1">
    <citation type="submission" date="2023-08" db="EMBL/GenBank/DDBJ databases">
        <title>Black Yeasts Isolated from many extreme environments.</title>
        <authorList>
            <person name="Coleine C."/>
            <person name="Stajich J.E."/>
            <person name="Selbmann L."/>
        </authorList>
    </citation>
    <scope>NUCLEOTIDE SEQUENCE</scope>
    <source>
        <strain evidence="1">CCFEE 5401</strain>
    </source>
</reference>
<evidence type="ECO:0000313" key="2">
    <source>
        <dbReference type="Proteomes" id="UP001310890"/>
    </source>
</evidence>
<comment type="caution">
    <text evidence="1">The sequence shown here is derived from an EMBL/GenBank/DDBJ whole genome shotgun (WGS) entry which is preliminary data.</text>
</comment>